<evidence type="ECO:0000313" key="2">
    <source>
        <dbReference type="Proteomes" id="UP000559653"/>
    </source>
</evidence>
<evidence type="ECO:0000313" key="1">
    <source>
        <dbReference type="EMBL" id="MBA4452732.1"/>
    </source>
</evidence>
<sequence length="557" mass="58989">MEISSRNVVEGTARAPHRAMYKAMGLTDNDLDKPFVGVCHTGNEATPCNIHLPQLALNAKEGVLDGGATPREFSTIAVSDGIAMGHEGMKSSLVSREVIADSIELMVRAHQYDALVGIAGCDKSLPGTMMAMARLDLPSVFVYGGTIMPGMLDGKELTVVDVYEAVGAYDAGNLSLEALKNIENTACPNAGSCGGMFTANTMASISEAIGLALPGSASPPAEDERRQKMVYDTGKACVSLLEQNIKPSQILTFEAFENSITMLNAVGGSTNGILHLLALANEVGIKLTYDDFERVRKKTPHLADMKPGGSYVMNSLDKIGGIPFVLKKLLDKGLIHENCITVTGKTIKENLTSMNIPEPEQQIVKSVENPIHSVGTAVIVKGSLAPDGAVIKTAGVEMTKFTGKARVFDREEYAFDAVSKGEIDEGHVVVIRYEGPKGGPGMREMLATTAALVGQGLGKKVAMVTDGRFSGGTRGFMVGHVAPEAYVGGPIALVKNDDEITIDTETNIIDLHVSPEELENRRKQWSPPKPNYTSGALAKFASLVGSAAQGAVTSPKL</sequence>
<name>A0AC60VZD1_9ARCH</name>
<gene>
    <name evidence="1" type="primary">ilvD</name>
    <name evidence="1" type="ORF">H2B03_06165</name>
</gene>
<comment type="caution">
    <text evidence="1">The sequence shown here is derived from an EMBL/GenBank/DDBJ whole genome shotgun (WGS) entry which is preliminary data.</text>
</comment>
<dbReference type="Proteomes" id="UP000559653">
    <property type="component" value="Unassembled WGS sequence"/>
</dbReference>
<organism evidence="1 2">
    <name type="scientific">Candidatus Nitrosomaritimum aestuariumsis</name>
    <dbReference type="NCBI Taxonomy" id="3342354"/>
    <lineage>
        <taxon>Archaea</taxon>
        <taxon>Nitrososphaerota</taxon>
        <taxon>Nitrososphaeria</taxon>
        <taxon>Nitrosopumilales</taxon>
        <taxon>Nitrosopumilaceae</taxon>
        <taxon>Candidatus Nitrosomaritimum</taxon>
    </lineage>
</organism>
<reference evidence="1 2" key="1">
    <citation type="journal article" date="2020" name="Appl. Environ. Microbiol.">
        <title>Genomic Characteristics of a Novel Species of Ammonia-Oxidizing Archaea from the Jiulong River Estuary.</title>
        <authorList>
            <person name="Zou D."/>
            <person name="Wan R."/>
            <person name="Han L."/>
            <person name="Xu M.N."/>
            <person name="Liu Y."/>
            <person name="Liu H."/>
            <person name="Kao S.J."/>
            <person name="Li M."/>
        </authorList>
    </citation>
    <scope>NUCLEOTIDE SEQUENCE [LARGE SCALE GENOMIC DNA]</scope>
    <source>
        <strain evidence="1">W1bin1</strain>
    </source>
</reference>
<protein>
    <submittedName>
        <fullName evidence="1">Dihydroxy-acid dehydratase</fullName>
        <ecNumber evidence="1">4.2.1.9</ecNumber>
    </submittedName>
</protein>
<dbReference type="EC" id="4.2.1.9" evidence="1"/>
<dbReference type="EMBL" id="JACEMZ010000039">
    <property type="protein sequence ID" value="MBA4452732.1"/>
    <property type="molecule type" value="Genomic_DNA"/>
</dbReference>
<accession>A0AC60VZD1</accession>
<keyword evidence="1" id="KW-0456">Lyase</keyword>
<proteinExistence type="predicted"/>